<dbReference type="GO" id="GO:0000166">
    <property type="term" value="F:nucleotide binding"/>
    <property type="evidence" value="ECO:0007669"/>
    <property type="project" value="UniProtKB-KW"/>
</dbReference>
<dbReference type="InterPro" id="IPR029052">
    <property type="entry name" value="Metallo-depent_PP-like"/>
</dbReference>
<dbReference type="eggNOG" id="COG0737">
    <property type="taxonomic scope" value="Bacteria"/>
</dbReference>
<dbReference type="STRING" id="755732.Fluta_2744"/>
<dbReference type="KEGG" id="fte:Fluta_2744"/>
<reference evidence="4 5" key="1">
    <citation type="journal article" date="2011" name="Stand. Genomic Sci.">
        <title>Complete genome sequence of the gliding freshwater bacterium Fluviicola taffensis type strain (RW262).</title>
        <authorList>
            <person name="Woyke T."/>
            <person name="Chertkov O."/>
            <person name="Lapidus A."/>
            <person name="Nolan M."/>
            <person name="Lucas S."/>
            <person name="Del Rio T.G."/>
            <person name="Tice H."/>
            <person name="Cheng J.F."/>
            <person name="Tapia R."/>
            <person name="Han C."/>
            <person name="Goodwin L."/>
            <person name="Pitluck S."/>
            <person name="Liolios K."/>
            <person name="Pagani I."/>
            <person name="Ivanova N."/>
            <person name="Huntemann M."/>
            <person name="Mavromatis K."/>
            <person name="Mikhailova N."/>
            <person name="Pati A."/>
            <person name="Chen A."/>
            <person name="Palaniappan K."/>
            <person name="Land M."/>
            <person name="Hauser L."/>
            <person name="Brambilla E.M."/>
            <person name="Rohde M."/>
            <person name="Mwirichia R."/>
            <person name="Sikorski J."/>
            <person name="Tindall B.J."/>
            <person name="Goker M."/>
            <person name="Bristow J."/>
            <person name="Eisen J.A."/>
            <person name="Markowitz V."/>
            <person name="Hugenholtz P."/>
            <person name="Klenk H.P."/>
            <person name="Kyrpides N.C."/>
        </authorList>
    </citation>
    <scope>NUCLEOTIDE SEQUENCE [LARGE SCALE GENOMIC DNA]</scope>
    <source>
        <strain evidence="5">DSM 16823 / RW262 / RW262</strain>
    </source>
</reference>
<sequence length="305" mass="33326" precursor="true">MERRLFLQSTGILAGAAIVAPSLMSAQKKTSKLVILHTNDTHSNIDPFPVNHPKFPNMGGVSRRANLVKSIREQEDNVLLLDAGDIFQGTPYFNKFKGVLEMKTMEAMKYDVVTLGNHDFDIGMDAYKSALSNASFQVVNANYELGSTPLADVVKPYTIIKKAGFKIGIFGLGVDLKGLVPVESWKGLVYQDPIQIAQKQSDSLRKQGCDVVICLSHIGYEYKSNQVSDKVLAASTSGIDVIIGGHTHTFLEAIQEFKNKEGKSVFVNQVGYGGLKLGRIDISLSHDDKNASIASDNRFLDESIG</sequence>
<dbReference type="PANTHER" id="PTHR11575:SF24">
    <property type="entry name" value="5'-NUCLEOTIDASE"/>
    <property type="match status" value="1"/>
</dbReference>
<dbReference type="PRINTS" id="PR01607">
    <property type="entry name" value="APYRASEFAMLY"/>
</dbReference>
<dbReference type="Pfam" id="PF00149">
    <property type="entry name" value="Metallophos"/>
    <property type="match status" value="1"/>
</dbReference>
<comment type="similarity">
    <text evidence="1 2">Belongs to the 5'-nucleotidase family.</text>
</comment>
<name>F2IGU4_FLUTR</name>
<dbReference type="InterPro" id="IPR004843">
    <property type="entry name" value="Calcineurin-like_PHP"/>
</dbReference>
<dbReference type="PANTHER" id="PTHR11575">
    <property type="entry name" value="5'-NUCLEOTIDASE-RELATED"/>
    <property type="match status" value="1"/>
</dbReference>
<dbReference type="HOGENOM" id="CLU_005854_0_1_10"/>
<evidence type="ECO:0000256" key="1">
    <source>
        <dbReference type="ARBA" id="ARBA00006654"/>
    </source>
</evidence>
<dbReference type="RefSeq" id="WP_013687494.1">
    <property type="nucleotide sequence ID" value="NC_015321.1"/>
</dbReference>
<accession>F2IGU4</accession>
<dbReference type="GO" id="GO:0008253">
    <property type="term" value="F:5'-nucleotidase activity"/>
    <property type="evidence" value="ECO:0007669"/>
    <property type="project" value="UniProtKB-EC"/>
</dbReference>
<dbReference type="PROSITE" id="PS00785">
    <property type="entry name" value="5_NUCLEOTIDASE_1"/>
    <property type="match status" value="1"/>
</dbReference>
<reference evidence="5" key="2">
    <citation type="submission" date="2011-02" db="EMBL/GenBank/DDBJ databases">
        <title>The complete genome of Fluviicola taffensis DSM 16823.</title>
        <authorList>
            <consortium name="US DOE Joint Genome Institute (JGI-PGF)"/>
            <person name="Lucas S."/>
            <person name="Copeland A."/>
            <person name="Lapidus A."/>
            <person name="Bruce D."/>
            <person name="Goodwin L."/>
            <person name="Pitluck S."/>
            <person name="Kyrpides N."/>
            <person name="Mavromatis K."/>
            <person name="Ivanova N."/>
            <person name="Mikhailova N."/>
            <person name="Pagani I."/>
            <person name="Chertkov O."/>
            <person name="Detter J.C."/>
            <person name="Han C."/>
            <person name="Tapia R."/>
            <person name="Land M."/>
            <person name="Hauser L."/>
            <person name="Markowitz V."/>
            <person name="Cheng J.-F."/>
            <person name="Hugenholtz P."/>
            <person name="Woyke T."/>
            <person name="Wu D."/>
            <person name="Tindall B."/>
            <person name="Pomrenke H.G."/>
            <person name="Brambilla E."/>
            <person name="Klenk H.-P."/>
            <person name="Eisen J.A."/>
        </authorList>
    </citation>
    <scope>NUCLEOTIDE SEQUENCE [LARGE SCALE GENOMIC DNA]</scope>
    <source>
        <strain evidence="5">DSM 16823 / RW262 / RW262</strain>
    </source>
</reference>
<evidence type="ECO:0000256" key="2">
    <source>
        <dbReference type="RuleBase" id="RU362119"/>
    </source>
</evidence>
<dbReference type="InterPro" id="IPR006146">
    <property type="entry name" value="5'-Nucleotdase_CS"/>
</dbReference>
<dbReference type="EC" id="3.1.3.5" evidence="4"/>
<proteinExistence type="inferred from homology"/>
<evidence type="ECO:0000313" key="4">
    <source>
        <dbReference type="EMBL" id="AEA44725.1"/>
    </source>
</evidence>
<organism evidence="4 5">
    <name type="scientific">Fluviicola taffensis (strain DSM 16823 / NCIMB 13979 / RW262)</name>
    <dbReference type="NCBI Taxonomy" id="755732"/>
    <lineage>
        <taxon>Bacteria</taxon>
        <taxon>Pseudomonadati</taxon>
        <taxon>Bacteroidota</taxon>
        <taxon>Flavobacteriia</taxon>
        <taxon>Flavobacteriales</taxon>
        <taxon>Crocinitomicaceae</taxon>
        <taxon>Fluviicola</taxon>
    </lineage>
</organism>
<dbReference type="GO" id="GO:0046872">
    <property type="term" value="F:metal ion binding"/>
    <property type="evidence" value="ECO:0007669"/>
    <property type="project" value="InterPro"/>
</dbReference>
<keyword evidence="5" id="KW-1185">Reference proteome</keyword>
<dbReference type="InterPro" id="IPR006179">
    <property type="entry name" value="5_nucleotidase/apyrase"/>
</dbReference>
<gene>
    <name evidence="4" type="ordered locus">Fluta_2744</name>
</gene>
<dbReference type="SUPFAM" id="SSF56300">
    <property type="entry name" value="Metallo-dependent phosphatases"/>
    <property type="match status" value="1"/>
</dbReference>
<dbReference type="Gene3D" id="3.60.21.10">
    <property type="match status" value="1"/>
</dbReference>
<evidence type="ECO:0000313" key="5">
    <source>
        <dbReference type="Proteomes" id="UP000007463"/>
    </source>
</evidence>
<keyword evidence="2 4" id="KW-0378">Hydrolase</keyword>
<protein>
    <submittedName>
        <fullName evidence="4">5'-nucleotidase</fullName>
        <ecNumber evidence="4">3.1.3.5</ecNumber>
    </submittedName>
</protein>
<evidence type="ECO:0000259" key="3">
    <source>
        <dbReference type="Pfam" id="PF00149"/>
    </source>
</evidence>
<dbReference type="AlphaFoldDB" id="F2IGU4"/>
<feature type="domain" description="Calcineurin-like phosphoesterase" evidence="3">
    <location>
        <begin position="34"/>
        <end position="249"/>
    </location>
</feature>
<dbReference type="EMBL" id="CP002542">
    <property type="protein sequence ID" value="AEA44725.1"/>
    <property type="molecule type" value="Genomic_DNA"/>
</dbReference>
<dbReference type="CDD" id="cd00845">
    <property type="entry name" value="MPP_UshA_N_like"/>
    <property type="match status" value="1"/>
</dbReference>
<dbReference type="GO" id="GO:0009166">
    <property type="term" value="P:nucleotide catabolic process"/>
    <property type="evidence" value="ECO:0007669"/>
    <property type="project" value="InterPro"/>
</dbReference>
<dbReference type="Proteomes" id="UP000007463">
    <property type="component" value="Chromosome"/>
</dbReference>
<keyword evidence="2" id="KW-0547">Nucleotide-binding</keyword>
<dbReference type="OrthoDB" id="9775118at2"/>